<dbReference type="AlphaFoldDB" id="A0A170PI05"/>
<evidence type="ECO:0000256" key="8">
    <source>
        <dbReference type="ARBA" id="ARBA00023065"/>
    </source>
</evidence>
<gene>
    <name evidence="11 12" type="primary">atpB</name>
    <name evidence="12" type="ORF">CFX0092_A2699</name>
</gene>
<protein>
    <recommendedName>
        <fullName evidence="11">ATP synthase subunit a</fullName>
    </recommendedName>
    <alternativeName>
        <fullName evidence="11">ATP synthase F0 sector subunit a</fullName>
    </alternativeName>
    <alternativeName>
        <fullName evidence="11">F-ATPase subunit 6</fullName>
    </alternativeName>
</protein>
<feature type="transmembrane region" description="Helical" evidence="11">
    <location>
        <begin position="56"/>
        <end position="76"/>
    </location>
</feature>
<feature type="transmembrane region" description="Helical" evidence="11">
    <location>
        <begin position="118"/>
        <end position="138"/>
    </location>
</feature>
<dbReference type="EMBL" id="LN890655">
    <property type="protein sequence ID" value="CUS04577.2"/>
    <property type="molecule type" value="Genomic_DNA"/>
</dbReference>
<keyword evidence="10 11" id="KW-0066">ATP synthesis</keyword>
<evidence type="ECO:0000256" key="1">
    <source>
        <dbReference type="ARBA" id="ARBA00004141"/>
    </source>
</evidence>
<dbReference type="GO" id="GO:0046933">
    <property type="term" value="F:proton-transporting ATP synthase activity, rotational mechanism"/>
    <property type="evidence" value="ECO:0007669"/>
    <property type="project" value="UniProtKB-UniRule"/>
</dbReference>
<accession>A0A170PI05</accession>
<evidence type="ECO:0000256" key="4">
    <source>
        <dbReference type="ARBA" id="ARBA00022547"/>
    </source>
</evidence>
<evidence type="ECO:0000256" key="10">
    <source>
        <dbReference type="ARBA" id="ARBA00023310"/>
    </source>
</evidence>
<dbReference type="PANTHER" id="PTHR42823">
    <property type="entry name" value="ATP SYNTHASE SUBUNIT A, CHLOROPLASTIC"/>
    <property type="match status" value="1"/>
</dbReference>
<evidence type="ECO:0000313" key="12">
    <source>
        <dbReference type="EMBL" id="CUS04577.2"/>
    </source>
</evidence>
<evidence type="ECO:0000256" key="5">
    <source>
        <dbReference type="ARBA" id="ARBA00022692"/>
    </source>
</evidence>
<dbReference type="Pfam" id="PF00119">
    <property type="entry name" value="ATP-synt_A"/>
    <property type="match status" value="1"/>
</dbReference>
<evidence type="ECO:0000256" key="6">
    <source>
        <dbReference type="ARBA" id="ARBA00022781"/>
    </source>
</evidence>
<dbReference type="Proteomes" id="UP000215027">
    <property type="component" value="Chromosome I"/>
</dbReference>
<dbReference type="InterPro" id="IPR000568">
    <property type="entry name" value="ATP_synth_F0_asu"/>
</dbReference>
<keyword evidence="3 11" id="KW-0813">Transport</keyword>
<dbReference type="GO" id="GO:0045259">
    <property type="term" value="C:proton-transporting ATP synthase complex"/>
    <property type="evidence" value="ECO:0007669"/>
    <property type="project" value="UniProtKB-KW"/>
</dbReference>
<dbReference type="CDD" id="cd00310">
    <property type="entry name" value="ATP-synt_Fo_a_6"/>
    <property type="match status" value="1"/>
</dbReference>
<organism evidence="12 13">
    <name type="scientific">Candidatus Promineifilum breve</name>
    <dbReference type="NCBI Taxonomy" id="1806508"/>
    <lineage>
        <taxon>Bacteria</taxon>
        <taxon>Bacillati</taxon>
        <taxon>Chloroflexota</taxon>
        <taxon>Ardenticatenia</taxon>
        <taxon>Candidatus Promineifilales</taxon>
        <taxon>Candidatus Promineifilaceae</taxon>
        <taxon>Candidatus Promineifilum</taxon>
    </lineage>
</organism>
<reference evidence="12" key="1">
    <citation type="submission" date="2016-01" db="EMBL/GenBank/DDBJ databases">
        <authorList>
            <person name="Mcilroy J.S."/>
            <person name="Karst M S."/>
            <person name="Albertsen M."/>
        </authorList>
    </citation>
    <scope>NUCLEOTIDE SEQUENCE</scope>
    <source>
        <strain evidence="12">Cfx-K</strain>
    </source>
</reference>
<dbReference type="HAMAP" id="MF_01393">
    <property type="entry name" value="ATP_synth_a_bact"/>
    <property type="match status" value="1"/>
</dbReference>
<keyword evidence="7 11" id="KW-1133">Transmembrane helix</keyword>
<comment type="similarity">
    <text evidence="2 11">Belongs to the ATPase A chain family.</text>
</comment>
<keyword evidence="5 11" id="KW-0812">Transmembrane</keyword>
<comment type="subcellular location">
    <subcellularLocation>
        <location evidence="11">Cell membrane</location>
        <topology evidence="11">Multi-pass membrane protein</topology>
    </subcellularLocation>
    <subcellularLocation>
        <location evidence="1">Membrane</location>
        <topology evidence="1">Multi-pass membrane protein</topology>
    </subcellularLocation>
</comment>
<feature type="transmembrane region" description="Helical" evidence="11">
    <location>
        <begin position="319"/>
        <end position="337"/>
    </location>
</feature>
<keyword evidence="4 11" id="KW-0138">CF(0)</keyword>
<comment type="function">
    <text evidence="11">Key component of the proton channel; it plays a direct role in the translocation of protons across the membrane.</text>
</comment>
<evidence type="ECO:0000313" key="13">
    <source>
        <dbReference type="Proteomes" id="UP000215027"/>
    </source>
</evidence>
<sequence>MRIKKRYILLILIALMILFGSVIAYTKPVLPFIQLPGEPYPGTEGLMPSFLFNNAGLINTFVATLVAWGVVLLLAFGLRARSRTADEVPTGFYNVFEMILEGAYNFAQNIAGPKVREFFPYFMSFILIILVSNWMGLIPGYDSIGLWEHKPHFAELEVEKELTAAAAAAGEEVDHTALEEAMHEAGLAEDETNAWGLRDGLFLIRADNAQEGAAIETDSHGRAVGRNIETADWTIVPLLRPASTDLNFTLAFALIAMVMVQYFGFKHLGFSYLQKFFPFLEKNWVDKVKGNPIKAIDPAVGILELVSEISKIISFSFRLLGNMFAGMVLLFVMGYILSVANLAFFGLELFVGVIQALVFALLTLIFMNSATEHHGGGGEEHH</sequence>
<dbReference type="GO" id="GO:0042777">
    <property type="term" value="P:proton motive force-driven plasma membrane ATP synthesis"/>
    <property type="evidence" value="ECO:0007669"/>
    <property type="project" value="TreeGrafter"/>
</dbReference>
<evidence type="ECO:0000256" key="2">
    <source>
        <dbReference type="ARBA" id="ARBA00006810"/>
    </source>
</evidence>
<evidence type="ECO:0000256" key="3">
    <source>
        <dbReference type="ARBA" id="ARBA00022448"/>
    </source>
</evidence>
<dbReference type="GO" id="GO:0005886">
    <property type="term" value="C:plasma membrane"/>
    <property type="evidence" value="ECO:0007669"/>
    <property type="project" value="UniProtKB-SubCell"/>
</dbReference>
<evidence type="ECO:0000256" key="7">
    <source>
        <dbReference type="ARBA" id="ARBA00022989"/>
    </source>
</evidence>
<dbReference type="RefSeq" id="WP_095043895.1">
    <property type="nucleotide sequence ID" value="NZ_LN890655.1"/>
</dbReference>
<dbReference type="SUPFAM" id="SSF81336">
    <property type="entry name" value="F1F0 ATP synthase subunit A"/>
    <property type="match status" value="1"/>
</dbReference>
<keyword evidence="6 11" id="KW-0375">Hydrogen ion transport</keyword>
<dbReference type="Gene3D" id="1.20.120.220">
    <property type="entry name" value="ATP synthase, F0 complex, subunit A"/>
    <property type="match status" value="1"/>
</dbReference>
<proteinExistence type="inferred from homology"/>
<feature type="transmembrane region" description="Helical" evidence="11">
    <location>
        <begin position="343"/>
        <end position="366"/>
    </location>
</feature>
<keyword evidence="8 11" id="KW-0406">Ion transport</keyword>
<dbReference type="InterPro" id="IPR045082">
    <property type="entry name" value="ATP_syn_F0_a_bact/chloroplast"/>
</dbReference>
<evidence type="ECO:0000256" key="11">
    <source>
        <dbReference type="HAMAP-Rule" id="MF_01393"/>
    </source>
</evidence>
<feature type="transmembrane region" description="Helical" evidence="11">
    <location>
        <begin position="246"/>
        <end position="265"/>
    </location>
</feature>
<dbReference type="KEGG" id="pbf:CFX0092_A2699"/>
<name>A0A170PI05_9CHLR</name>
<evidence type="ECO:0000256" key="9">
    <source>
        <dbReference type="ARBA" id="ARBA00023136"/>
    </source>
</evidence>
<keyword evidence="9 11" id="KW-0472">Membrane</keyword>
<keyword evidence="13" id="KW-1185">Reference proteome</keyword>
<dbReference type="PANTHER" id="PTHR42823:SF3">
    <property type="entry name" value="ATP SYNTHASE SUBUNIT A, CHLOROPLASTIC"/>
    <property type="match status" value="1"/>
</dbReference>
<keyword evidence="11" id="KW-1003">Cell membrane</keyword>
<dbReference type="InterPro" id="IPR035908">
    <property type="entry name" value="F0_ATP_A_sf"/>
</dbReference>
<dbReference type="OrthoDB" id="9789241at2"/>